<accession>A0AC35UI66</accession>
<evidence type="ECO:0000313" key="2">
    <source>
        <dbReference type="WBParaSite" id="RSKR_0001167580.1"/>
    </source>
</evidence>
<evidence type="ECO:0000313" key="1">
    <source>
        <dbReference type="Proteomes" id="UP000095286"/>
    </source>
</evidence>
<reference evidence="2" key="1">
    <citation type="submission" date="2016-11" db="UniProtKB">
        <authorList>
            <consortium name="WormBaseParasite"/>
        </authorList>
    </citation>
    <scope>IDENTIFICATION</scope>
    <source>
        <strain evidence="2">KR3021</strain>
    </source>
</reference>
<sequence>MDTADEAFAKAVQVKKQLDQLKANERDKSCCVYLWILLPFMMVGNWKINKMLLNKRKKYQSKEIAENVEAILINSLRSQLTNSSSGKVSLDLVLNMNPQVNSQVAQLILKDFSECGYEEYIMKY</sequence>
<proteinExistence type="predicted"/>
<organism evidence="1 2">
    <name type="scientific">Rhabditophanes sp. KR3021</name>
    <dbReference type="NCBI Taxonomy" id="114890"/>
    <lineage>
        <taxon>Eukaryota</taxon>
        <taxon>Metazoa</taxon>
        <taxon>Ecdysozoa</taxon>
        <taxon>Nematoda</taxon>
        <taxon>Chromadorea</taxon>
        <taxon>Rhabditida</taxon>
        <taxon>Tylenchina</taxon>
        <taxon>Panagrolaimomorpha</taxon>
        <taxon>Strongyloidoidea</taxon>
        <taxon>Alloionematidae</taxon>
        <taxon>Rhabditophanes</taxon>
    </lineage>
</organism>
<dbReference type="Proteomes" id="UP000095286">
    <property type="component" value="Unplaced"/>
</dbReference>
<name>A0AC35UI66_9BILA</name>
<protein>
    <submittedName>
        <fullName evidence="2">Uncharacterized protein</fullName>
    </submittedName>
</protein>
<dbReference type="WBParaSite" id="RSKR_0001167580.1">
    <property type="protein sequence ID" value="RSKR_0001167580.1"/>
    <property type="gene ID" value="RSKR_0001167580"/>
</dbReference>